<gene>
    <name evidence="2" type="ORF">ONZ51_g6949</name>
</gene>
<keyword evidence="3" id="KW-1185">Reference proteome</keyword>
<evidence type="ECO:0000256" key="1">
    <source>
        <dbReference type="SAM" id="MobiDB-lite"/>
    </source>
</evidence>
<name>A0AAD7XC94_9APHY</name>
<feature type="region of interest" description="Disordered" evidence="1">
    <location>
        <begin position="116"/>
        <end position="139"/>
    </location>
</feature>
<reference evidence="2" key="1">
    <citation type="submission" date="2022-11" db="EMBL/GenBank/DDBJ databases">
        <title>Genome Sequence of Cubamyces cubensis.</title>
        <authorList>
            <person name="Buettner E."/>
        </authorList>
    </citation>
    <scope>NUCLEOTIDE SEQUENCE</scope>
    <source>
        <strain evidence="2">MPL-01</strain>
    </source>
</reference>
<dbReference type="AlphaFoldDB" id="A0AAD7XC94"/>
<proteinExistence type="predicted"/>
<feature type="compositionally biased region" description="Polar residues" evidence="1">
    <location>
        <begin position="129"/>
        <end position="139"/>
    </location>
</feature>
<sequence length="139" mass="15367">MELLASAQTTALRQMCQRTAWRRTKARVRTVESGCSTGEGRRVPADGDRERSVKIVIVRWACRLEGREVRIAAPALKLRLRRDPASLVSLKPTKVPLVARLQDTRLASREPRVLALHPPGHPALDNLSADASSVTRTGE</sequence>
<organism evidence="2 3">
    <name type="scientific">Trametes cubensis</name>
    <dbReference type="NCBI Taxonomy" id="1111947"/>
    <lineage>
        <taxon>Eukaryota</taxon>
        <taxon>Fungi</taxon>
        <taxon>Dikarya</taxon>
        <taxon>Basidiomycota</taxon>
        <taxon>Agaricomycotina</taxon>
        <taxon>Agaricomycetes</taxon>
        <taxon>Polyporales</taxon>
        <taxon>Polyporaceae</taxon>
        <taxon>Trametes</taxon>
    </lineage>
</organism>
<evidence type="ECO:0000313" key="2">
    <source>
        <dbReference type="EMBL" id="KAJ8474860.1"/>
    </source>
</evidence>
<protein>
    <submittedName>
        <fullName evidence="2">Uncharacterized protein</fullName>
    </submittedName>
</protein>
<accession>A0AAD7XC94</accession>
<evidence type="ECO:0000313" key="3">
    <source>
        <dbReference type="Proteomes" id="UP001215151"/>
    </source>
</evidence>
<comment type="caution">
    <text evidence="2">The sequence shown here is derived from an EMBL/GenBank/DDBJ whole genome shotgun (WGS) entry which is preliminary data.</text>
</comment>
<dbReference type="EMBL" id="JAPEVG010000175">
    <property type="protein sequence ID" value="KAJ8474860.1"/>
    <property type="molecule type" value="Genomic_DNA"/>
</dbReference>
<dbReference type="Proteomes" id="UP001215151">
    <property type="component" value="Unassembled WGS sequence"/>
</dbReference>